<keyword evidence="1" id="KW-0732">Signal</keyword>
<evidence type="ECO:0000259" key="2">
    <source>
        <dbReference type="Pfam" id="PF04862"/>
    </source>
</evidence>
<feature type="domain" description="DUF642" evidence="2">
    <location>
        <begin position="37"/>
        <end position="170"/>
    </location>
</feature>
<dbReference type="Gene3D" id="2.60.120.260">
    <property type="entry name" value="Galactose-binding domain-like"/>
    <property type="match status" value="1"/>
</dbReference>
<accession>A0A4R6QSI2</accession>
<evidence type="ECO:0000313" key="4">
    <source>
        <dbReference type="EMBL" id="TDP72781.1"/>
    </source>
</evidence>
<evidence type="ECO:0000259" key="3">
    <source>
        <dbReference type="Pfam" id="PF07589"/>
    </source>
</evidence>
<organism evidence="4 5">
    <name type="scientific">Roseateles toxinivorans</name>
    <dbReference type="NCBI Taxonomy" id="270368"/>
    <lineage>
        <taxon>Bacteria</taxon>
        <taxon>Pseudomonadati</taxon>
        <taxon>Pseudomonadota</taxon>
        <taxon>Betaproteobacteria</taxon>
        <taxon>Burkholderiales</taxon>
        <taxon>Sphaerotilaceae</taxon>
        <taxon>Roseateles</taxon>
    </lineage>
</organism>
<sequence length="201" mass="20730">MFKKILIAAALATPLFASASVVFSDNFENLAAPYSTGLNWSAAGTPWTVGNGTVDLIGAGSSWNFVPAFGKYVDLDGSSGKAGVFSTTLNLNAGVTYNLTFALAGNQRGGSDAVEVLFGGAALQSFTRTSSAGFTTESILFTPSASQAFTLSFHNLGGDNVGALLDNVSVASVPEPQTYALLIAGLAAMGMVSRRRKQAQR</sequence>
<gene>
    <name evidence="4" type="ORF">DES47_102526</name>
</gene>
<dbReference type="AlphaFoldDB" id="A0A4R6QSI2"/>
<dbReference type="EMBL" id="SNXS01000002">
    <property type="protein sequence ID" value="TDP72781.1"/>
    <property type="molecule type" value="Genomic_DNA"/>
</dbReference>
<comment type="caution">
    <text evidence="4">The sequence shown here is derived from an EMBL/GenBank/DDBJ whole genome shotgun (WGS) entry which is preliminary data.</text>
</comment>
<dbReference type="Pfam" id="PF07589">
    <property type="entry name" value="PEP-CTERM"/>
    <property type="match status" value="1"/>
</dbReference>
<reference evidence="4 5" key="1">
    <citation type="submission" date="2019-03" db="EMBL/GenBank/DDBJ databases">
        <title>Genomic Encyclopedia of Type Strains, Phase IV (KMG-IV): sequencing the most valuable type-strain genomes for metagenomic binning, comparative biology and taxonomic classification.</title>
        <authorList>
            <person name="Goeker M."/>
        </authorList>
    </citation>
    <scope>NUCLEOTIDE SEQUENCE [LARGE SCALE GENOMIC DNA]</scope>
    <source>
        <strain evidence="4 5">DSM 16998</strain>
    </source>
</reference>
<feature type="domain" description="Ice-binding protein C-terminal" evidence="3">
    <location>
        <begin position="172"/>
        <end position="196"/>
    </location>
</feature>
<protein>
    <submittedName>
        <fullName evidence="4">Putative secreted protein with PEP-CTERM sorting signal</fullName>
    </submittedName>
</protein>
<feature type="signal peptide" evidence="1">
    <location>
        <begin position="1"/>
        <end position="19"/>
    </location>
</feature>
<dbReference type="InterPro" id="IPR006946">
    <property type="entry name" value="DGR2-like_dom"/>
</dbReference>
<dbReference type="InParanoid" id="A0A4R6QSI2"/>
<name>A0A4R6QSI2_9BURK</name>
<evidence type="ECO:0000313" key="5">
    <source>
        <dbReference type="Proteomes" id="UP000295361"/>
    </source>
</evidence>
<dbReference type="RefSeq" id="WP_243748215.1">
    <property type="nucleotide sequence ID" value="NZ_SNXS01000002.1"/>
</dbReference>
<dbReference type="NCBIfam" id="TIGR02595">
    <property type="entry name" value="PEP_CTERM"/>
    <property type="match status" value="1"/>
</dbReference>
<dbReference type="Proteomes" id="UP000295361">
    <property type="component" value="Unassembled WGS sequence"/>
</dbReference>
<evidence type="ECO:0000256" key="1">
    <source>
        <dbReference type="SAM" id="SignalP"/>
    </source>
</evidence>
<keyword evidence="5" id="KW-1185">Reference proteome</keyword>
<proteinExistence type="predicted"/>
<feature type="chain" id="PRO_5020338777" evidence="1">
    <location>
        <begin position="20"/>
        <end position="201"/>
    </location>
</feature>
<dbReference type="InterPro" id="IPR013424">
    <property type="entry name" value="Ice-binding_C"/>
</dbReference>
<dbReference type="Pfam" id="PF04862">
    <property type="entry name" value="DUF642"/>
    <property type="match status" value="1"/>
</dbReference>